<proteinExistence type="predicted"/>
<dbReference type="Gene3D" id="2.30.30.140">
    <property type="match status" value="1"/>
</dbReference>
<gene>
    <name evidence="4" type="ORF">HAX54_024847</name>
</gene>
<dbReference type="CDD" id="cd04508">
    <property type="entry name" value="Tudor_SF"/>
    <property type="match status" value="1"/>
</dbReference>
<dbReference type="SUPFAM" id="SSF63748">
    <property type="entry name" value="Tudor/PWWP/MBT"/>
    <property type="match status" value="1"/>
</dbReference>
<dbReference type="Proteomes" id="UP000823775">
    <property type="component" value="Unassembled WGS sequence"/>
</dbReference>
<sequence length="376" mass="41458">MQVGDEVSIEELASNLSTYKDQLQCVRQLLHDEPDNSEYIDMEKELVEVRILFHRVNYPVAIEACGDCKILERATFSRCPSLSCLDSIAGLRYVMVASVIALTEELLVTAKQSEDGMGTGTSAGASHGFYHSENSNVGIGINIDHANKFPGTKVQAVYSEDGSGEYDATIHAHTPNGYYVCYDEWGNKEEVDHANVRPFQEASVNPLVEAEKIAEATKQALKRKIAQAAASDIQSRSLPAKLLIDPNDPEDVIGQAICLGPNLLKVILIFLQEISSTPFGKLPKEKIHAFKSKVRIEQLEVAQNKRQNAWQQFQSTKGQTKKVGFFSGRKRESIFKSPEDPHGKVGVTGSGKGLTDFQKREKHLHLKGANAEASDE</sequence>
<dbReference type="EMBL" id="JACEIK010003012">
    <property type="protein sequence ID" value="MCD9639895.1"/>
    <property type="molecule type" value="Genomic_DNA"/>
</dbReference>
<evidence type="ECO:0000256" key="3">
    <source>
        <dbReference type="SAM" id="MobiDB-lite"/>
    </source>
</evidence>
<feature type="compositionally biased region" description="Basic and acidic residues" evidence="3">
    <location>
        <begin position="334"/>
        <end position="343"/>
    </location>
</feature>
<dbReference type="PANTHER" id="PTHR13681">
    <property type="entry name" value="SURVIVAL OF MOTOR NEURON-RELATED-SPLICING FACTOR 30-RELATED"/>
    <property type="match status" value="1"/>
</dbReference>
<comment type="caution">
    <text evidence="4">The sequence shown here is derived from an EMBL/GenBank/DDBJ whole genome shotgun (WGS) entry which is preliminary data.</text>
</comment>
<reference evidence="4 5" key="1">
    <citation type="journal article" date="2021" name="BMC Genomics">
        <title>Datura genome reveals duplications of psychoactive alkaloid biosynthetic genes and high mutation rate following tissue culture.</title>
        <authorList>
            <person name="Rajewski A."/>
            <person name="Carter-House D."/>
            <person name="Stajich J."/>
            <person name="Litt A."/>
        </authorList>
    </citation>
    <scope>NUCLEOTIDE SEQUENCE [LARGE SCALE GENOMIC DNA]</scope>
    <source>
        <strain evidence="4">AR-01</strain>
    </source>
</reference>
<evidence type="ECO:0000313" key="4">
    <source>
        <dbReference type="EMBL" id="MCD9639895.1"/>
    </source>
</evidence>
<protein>
    <submittedName>
        <fullName evidence="4">Uncharacterized protein</fullName>
    </submittedName>
</protein>
<keyword evidence="5" id="KW-1185">Reference proteome</keyword>
<evidence type="ECO:0000256" key="1">
    <source>
        <dbReference type="ARBA" id="ARBA00004123"/>
    </source>
</evidence>
<dbReference type="PANTHER" id="PTHR13681:SF26">
    <property type="entry name" value="SURVIVAL OF MOTOR NEURON-RELATED-SPLICING FACTOR 30"/>
    <property type="match status" value="1"/>
</dbReference>
<evidence type="ECO:0000256" key="2">
    <source>
        <dbReference type="ARBA" id="ARBA00023242"/>
    </source>
</evidence>
<name>A0ABS8V0H3_DATST</name>
<evidence type="ECO:0000313" key="5">
    <source>
        <dbReference type="Proteomes" id="UP000823775"/>
    </source>
</evidence>
<keyword evidence="2" id="KW-0539">Nucleus</keyword>
<organism evidence="4 5">
    <name type="scientific">Datura stramonium</name>
    <name type="common">Jimsonweed</name>
    <name type="synonym">Common thornapple</name>
    <dbReference type="NCBI Taxonomy" id="4076"/>
    <lineage>
        <taxon>Eukaryota</taxon>
        <taxon>Viridiplantae</taxon>
        <taxon>Streptophyta</taxon>
        <taxon>Embryophyta</taxon>
        <taxon>Tracheophyta</taxon>
        <taxon>Spermatophyta</taxon>
        <taxon>Magnoliopsida</taxon>
        <taxon>eudicotyledons</taxon>
        <taxon>Gunneridae</taxon>
        <taxon>Pentapetalae</taxon>
        <taxon>asterids</taxon>
        <taxon>lamiids</taxon>
        <taxon>Solanales</taxon>
        <taxon>Solanaceae</taxon>
        <taxon>Solanoideae</taxon>
        <taxon>Datureae</taxon>
        <taxon>Datura</taxon>
    </lineage>
</organism>
<accession>A0ABS8V0H3</accession>
<feature type="region of interest" description="Disordered" evidence="3">
    <location>
        <begin position="334"/>
        <end position="354"/>
    </location>
</feature>
<comment type="subcellular location">
    <subcellularLocation>
        <location evidence="1">Nucleus</location>
    </subcellularLocation>
</comment>